<evidence type="ECO:0000313" key="1">
    <source>
        <dbReference type="EMBL" id="RHG58996.1"/>
    </source>
</evidence>
<dbReference type="Proteomes" id="UP000286595">
    <property type="component" value="Unassembled WGS sequence"/>
</dbReference>
<dbReference type="RefSeq" id="WP_118218987.1">
    <property type="nucleotide sequence ID" value="NZ_QRIM01000016.1"/>
</dbReference>
<proteinExistence type="predicted"/>
<gene>
    <name evidence="1" type="ORF">DW252_12900</name>
</gene>
<evidence type="ECO:0000313" key="2">
    <source>
        <dbReference type="Proteomes" id="UP000286595"/>
    </source>
</evidence>
<dbReference type="AlphaFoldDB" id="A0A3R6E1D7"/>
<protein>
    <submittedName>
        <fullName evidence="1">Uncharacterized protein</fullName>
    </submittedName>
</protein>
<organism evidence="1 2">
    <name type="scientific">Coprococcus comes</name>
    <dbReference type="NCBI Taxonomy" id="410072"/>
    <lineage>
        <taxon>Bacteria</taxon>
        <taxon>Bacillati</taxon>
        <taxon>Bacillota</taxon>
        <taxon>Clostridia</taxon>
        <taxon>Lachnospirales</taxon>
        <taxon>Lachnospiraceae</taxon>
        <taxon>Coprococcus</taxon>
    </lineage>
</organism>
<name>A0A3R6E1D7_9FIRM</name>
<comment type="caution">
    <text evidence="1">The sequence shown here is derived from an EMBL/GenBank/DDBJ whole genome shotgun (WGS) entry which is preliminary data.</text>
</comment>
<dbReference type="EMBL" id="QRIM01000016">
    <property type="protein sequence ID" value="RHG58996.1"/>
    <property type="molecule type" value="Genomic_DNA"/>
</dbReference>
<accession>A0A3R6E1D7</accession>
<sequence length="229" mass="26697">MNKLELELDEKKVLADGEYNLDELYGYIDYIAVTEKGLRKEGSFYIEDDPVDDGFGMIAAVELILLRNDWFRKYVKTLNCYWWDEETNSFDVEDGIEEAVRNWGSFHSGTYSFPTGIRKDAIPMHKLELILDEQRIIDDGLIRIDDVNNYLAKLIVETNGLRREGNFYIEENPEDGLGAITHIALCLSKQNWFRNYAKVLKCYRWNADTQDFDIEDAIQDMIFADFPVS</sequence>
<reference evidence="1 2" key="1">
    <citation type="submission" date="2018-08" db="EMBL/GenBank/DDBJ databases">
        <title>A genome reference for cultivated species of the human gut microbiota.</title>
        <authorList>
            <person name="Zou Y."/>
            <person name="Xue W."/>
            <person name="Luo G."/>
        </authorList>
    </citation>
    <scope>NUCLEOTIDE SEQUENCE [LARGE SCALE GENOMIC DNA]</scope>
    <source>
        <strain evidence="1 2">AM22-12LB</strain>
    </source>
</reference>